<evidence type="ECO:0000313" key="6">
    <source>
        <dbReference type="EMBL" id="CAB4712991.1"/>
    </source>
</evidence>
<name>A0A6J6QMD5_9ZZZZ</name>
<dbReference type="SUPFAM" id="SSF49742">
    <property type="entry name" value="PHM/PNGase F"/>
    <property type="match status" value="2"/>
</dbReference>
<evidence type="ECO:0000259" key="3">
    <source>
        <dbReference type="Pfam" id="PF03712"/>
    </source>
</evidence>
<dbReference type="AlphaFoldDB" id="A0A6J6QMD5"/>
<dbReference type="EMBL" id="CAEZZS010000045">
    <property type="protein sequence ID" value="CAB4780291.1"/>
    <property type="molecule type" value="Genomic_DNA"/>
</dbReference>
<dbReference type="GO" id="GO:0005507">
    <property type="term" value="F:copper ion binding"/>
    <property type="evidence" value="ECO:0007669"/>
    <property type="project" value="InterPro"/>
</dbReference>
<dbReference type="InterPro" id="IPR014784">
    <property type="entry name" value="Cu2_ascorb_mOase-like_C"/>
</dbReference>
<feature type="region of interest" description="Disordered" evidence="2">
    <location>
        <begin position="72"/>
        <end position="115"/>
    </location>
</feature>
<dbReference type="InterPro" id="IPR008977">
    <property type="entry name" value="PHM/PNGase_F_dom_sf"/>
</dbReference>
<evidence type="ECO:0000256" key="2">
    <source>
        <dbReference type="SAM" id="MobiDB-lite"/>
    </source>
</evidence>
<gene>
    <name evidence="4" type="ORF">UFOPK1811_00409</name>
    <name evidence="5" type="ORF">UFOPK2360_01132</name>
    <name evidence="6" type="ORF">UFOPK2659_00210</name>
    <name evidence="7" type="ORF">UFOPK2922_00986</name>
    <name evidence="8" type="ORF">UFOPK3306_00163</name>
    <name evidence="9" type="ORF">UFOPK4209_00454</name>
</gene>
<dbReference type="EMBL" id="CAEZXH010000082">
    <property type="protein sequence ID" value="CAB4690735.1"/>
    <property type="molecule type" value="Genomic_DNA"/>
</dbReference>
<evidence type="ECO:0000256" key="1">
    <source>
        <dbReference type="ARBA" id="ARBA00023157"/>
    </source>
</evidence>
<dbReference type="EMBL" id="CAEZUJ010000010">
    <property type="protein sequence ID" value="CAB4595030.1"/>
    <property type="molecule type" value="Genomic_DNA"/>
</dbReference>
<dbReference type="Gene3D" id="2.60.120.310">
    <property type="entry name" value="Copper type II, ascorbate-dependent monooxygenase, N-terminal domain"/>
    <property type="match status" value="1"/>
</dbReference>
<dbReference type="EMBL" id="CAFBLI010000006">
    <property type="protein sequence ID" value="CAB4856403.1"/>
    <property type="molecule type" value="Genomic_DNA"/>
</dbReference>
<evidence type="ECO:0000313" key="8">
    <source>
        <dbReference type="EMBL" id="CAB4856403.1"/>
    </source>
</evidence>
<feature type="compositionally biased region" description="Low complexity" evidence="2">
    <location>
        <begin position="74"/>
        <end position="98"/>
    </location>
</feature>
<evidence type="ECO:0000313" key="5">
    <source>
        <dbReference type="EMBL" id="CAB4690735.1"/>
    </source>
</evidence>
<accession>A0A6J6QMD5</accession>
<feature type="domain" description="Copper type II ascorbate-dependent monooxygenase C-terminal" evidence="3">
    <location>
        <begin position="329"/>
        <end position="439"/>
    </location>
</feature>
<dbReference type="PANTHER" id="PTHR10157:SF23">
    <property type="entry name" value="MOXD1 HOMOLOG 1"/>
    <property type="match status" value="1"/>
</dbReference>
<sequence>MRSKVITSLTLTLFLFSTTHAQFANSATAKAGGVCPKEKATTLIKGVNYKCSKSGNKLTWQKNRNRMVMPDMPAEPAASAKPSASSTPTATPSQSESTGKTGAALTTPEYLPKPPDGGSDEYRCFLLDPKFTEDTFLASVTITPGNLKVSHHGILYRLAATSVAATQKLDQESQTPGWPCFGDIGLPGTSAFAGASASSWITFWAPGGNLKAYPNGTGMKFSVGDQFILQSHFMVMSGHSDPADKTNLVTTKIEYSKAAAAVNELKTMLIAAPIEVACGPKESGPLCSRAAALSDLTKRTSEKAALQELGLLSICGKDPRNPVAFPISECTQKITSNRKIYGSTPHMHQLGTKINIWLTNGSTKVKTNLSDRSPWNFDNQTTDWLPTPIDAKIGDTISISCTYDVNLRSLLPMYKDLSPNYIVWGEGTRDEMCLGIINYTE</sequence>
<dbReference type="EMBL" id="CAFBPY010000050">
    <property type="protein sequence ID" value="CAB5036511.1"/>
    <property type="molecule type" value="Genomic_DNA"/>
</dbReference>
<keyword evidence="1" id="KW-1015">Disulfide bond</keyword>
<protein>
    <submittedName>
        <fullName evidence="6">Unannotated protein</fullName>
    </submittedName>
</protein>
<proteinExistence type="predicted"/>
<dbReference type="Gene3D" id="2.60.120.230">
    <property type="match status" value="1"/>
</dbReference>
<evidence type="ECO:0000313" key="9">
    <source>
        <dbReference type="EMBL" id="CAB5036511.1"/>
    </source>
</evidence>
<organism evidence="6">
    <name type="scientific">freshwater metagenome</name>
    <dbReference type="NCBI Taxonomy" id="449393"/>
    <lineage>
        <taxon>unclassified sequences</taxon>
        <taxon>metagenomes</taxon>
        <taxon>ecological metagenomes</taxon>
    </lineage>
</organism>
<evidence type="ECO:0000313" key="7">
    <source>
        <dbReference type="EMBL" id="CAB4780291.1"/>
    </source>
</evidence>
<evidence type="ECO:0000313" key="4">
    <source>
        <dbReference type="EMBL" id="CAB4595030.1"/>
    </source>
</evidence>
<dbReference type="EMBL" id="CAEZYJ010000014">
    <property type="protein sequence ID" value="CAB4712991.1"/>
    <property type="molecule type" value="Genomic_DNA"/>
</dbReference>
<dbReference type="InterPro" id="IPR024548">
    <property type="entry name" value="Cu2_monoox_C"/>
</dbReference>
<dbReference type="GO" id="GO:0004500">
    <property type="term" value="F:dopamine beta-monooxygenase activity"/>
    <property type="evidence" value="ECO:0007669"/>
    <property type="project" value="InterPro"/>
</dbReference>
<dbReference type="PANTHER" id="PTHR10157">
    <property type="entry name" value="DOPAMINE BETA HYDROXYLASE RELATED"/>
    <property type="match status" value="1"/>
</dbReference>
<dbReference type="InterPro" id="IPR036939">
    <property type="entry name" value="Cu2_ascorb_mOase_N_sf"/>
</dbReference>
<dbReference type="Pfam" id="PF03712">
    <property type="entry name" value="Cu2_monoox_C"/>
    <property type="match status" value="1"/>
</dbReference>
<dbReference type="InterPro" id="IPR000945">
    <property type="entry name" value="DBH-like"/>
</dbReference>
<reference evidence="6" key="1">
    <citation type="submission" date="2020-05" db="EMBL/GenBank/DDBJ databases">
        <authorList>
            <person name="Chiriac C."/>
            <person name="Salcher M."/>
            <person name="Ghai R."/>
            <person name="Kavagutti S V."/>
        </authorList>
    </citation>
    <scope>NUCLEOTIDE SEQUENCE</scope>
</reference>